<name>A0AAE0EWP0_9CHLO</name>
<keyword evidence="5 8" id="KW-1133">Transmembrane helix</keyword>
<feature type="transmembrane region" description="Helical" evidence="8">
    <location>
        <begin position="104"/>
        <end position="123"/>
    </location>
</feature>
<protein>
    <recommendedName>
        <fullName evidence="14">DUF221-domain-containing protein</fullName>
    </recommendedName>
</protein>
<dbReference type="PANTHER" id="PTHR13018:SF5">
    <property type="entry name" value="RE44586P"/>
    <property type="match status" value="1"/>
</dbReference>
<feature type="domain" description="CSC1/OSCA1-like 7TM region" evidence="9">
    <location>
        <begin position="441"/>
        <end position="711"/>
    </location>
</feature>
<comment type="subcellular location">
    <subcellularLocation>
        <location evidence="1">Membrane</location>
        <topology evidence="1">Multi-pass membrane protein</topology>
    </subcellularLocation>
</comment>
<dbReference type="GO" id="GO:0005227">
    <property type="term" value="F:calcium-activated cation channel activity"/>
    <property type="evidence" value="ECO:0007669"/>
    <property type="project" value="InterPro"/>
</dbReference>
<feature type="domain" description="CSC1/OSCA1-like cytosolic" evidence="11">
    <location>
        <begin position="262"/>
        <end position="429"/>
    </location>
</feature>
<evidence type="ECO:0000256" key="6">
    <source>
        <dbReference type="ARBA" id="ARBA00023136"/>
    </source>
</evidence>
<feature type="transmembrane region" description="Helical" evidence="8">
    <location>
        <begin position="534"/>
        <end position="553"/>
    </location>
</feature>
<reference evidence="12 13" key="1">
    <citation type="journal article" date="2015" name="Genome Biol. Evol.">
        <title>Comparative Genomics of a Bacterivorous Green Alga Reveals Evolutionary Causalities and Consequences of Phago-Mixotrophic Mode of Nutrition.</title>
        <authorList>
            <person name="Burns J.A."/>
            <person name="Paasch A."/>
            <person name="Narechania A."/>
            <person name="Kim E."/>
        </authorList>
    </citation>
    <scope>NUCLEOTIDE SEQUENCE [LARGE SCALE GENOMIC DNA]</scope>
    <source>
        <strain evidence="12 13">PLY_AMNH</strain>
    </source>
</reference>
<dbReference type="InterPro" id="IPR003864">
    <property type="entry name" value="CSC1/OSCA1-like_7TM"/>
</dbReference>
<evidence type="ECO:0000256" key="7">
    <source>
        <dbReference type="SAM" id="MobiDB-lite"/>
    </source>
</evidence>
<evidence type="ECO:0000256" key="5">
    <source>
        <dbReference type="ARBA" id="ARBA00022989"/>
    </source>
</evidence>
<evidence type="ECO:0008006" key="14">
    <source>
        <dbReference type="Google" id="ProtNLM"/>
    </source>
</evidence>
<dbReference type="Pfam" id="PF02714">
    <property type="entry name" value="RSN1_7TM"/>
    <property type="match status" value="1"/>
</dbReference>
<keyword evidence="3" id="KW-0813">Transport</keyword>
<dbReference type="InterPro" id="IPR027815">
    <property type="entry name" value="CSC1/OSCA1-like_cyt"/>
</dbReference>
<proteinExistence type="inferred from homology"/>
<dbReference type="GO" id="GO:0005886">
    <property type="term" value="C:plasma membrane"/>
    <property type="evidence" value="ECO:0007669"/>
    <property type="project" value="TreeGrafter"/>
</dbReference>
<comment type="caution">
    <text evidence="12">The sequence shown here is derived from an EMBL/GenBank/DDBJ whole genome shotgun (WGS) entry which is preliminary data.</text>
</comment>
<keyword evidence="13" id="KW-1185">Reference proteome</keyword>
<dbReference type="InterPro" id="IPR032880">
    <property type="entry name" value="CSC1/OSCA1-like_N"/>
</dbReference>
<organism evidence="12 13">
    <name type="scientific">Cymbomonas tetramitiformis</name>
    <dbReference type="NCBI Taxonomy" id="36881"/>
    <lineage>
        <taxon>Eukaryota</taxon>
        <taxon>Viridiplantae</taxon>
        <taxon>Chlorophyta</taxon>
        <taxon>Pyramimonadophyceae</taxon>
        <taxon>Pyramimonadales</taxon>
        <taxon>Pyramimonadaceae</taxon>
        <taxon>Cymbomonas</taxon>
    </lineage>
</organism>
<evidence type="ECO:0000256" key="1">
    <source>
        <dbReference type="ARBA" id="ARBA00004141"/>
    </source>
</evidence>
<evidence type="ECO:0000259" key="10">
    <source>
        <dbReference type="Pfam" id="PF13967"/>
    </source>
</evidence>
<dbReference type="PANTHER" id="PTHR13018">
    <property type="entry name" value="PROBABLE MEMBRANE PROTEIN DUF221-RELATED"/>
    <property type="match status" value="1"/>
</dbReference>
<feature type="transmembrane region" description="Helical" evidence="8">
    <location>
        <begin position="640"/>
        <end position="664"/>
    </location>
</feature>
<evidence type="ECO:0000313" key="13">
    <source>
        <dbReference type="Proteomes" id="UP001190700"/>
    </source>
</evidence>
<feature type="compositionally biased region" description="Polar residues" evidence="7">
    <location>
        <begin position="814"/>
        <end position="826"/>
    </location>
</feature>
<gene>
    <name evidence="12" type="ORF">CYMTET_47337</name>
</gene>
<evidence type="ECO:0000259" key="9">
    <source>
        <dbReference type="Pfam" id="PF02714"/>
    </source>
</evidence>
<feature type="domain" description="CSC1/OSCA1-like N-terminal transmembrane" evidence="10">
    <location>
        <begin position="12"/>
        <end position="166"/>
    </location>
</feature>
<keyword evidence="4 8" id="KW-0812">Transmembrane</keyword>
<feature type="transmembrane region" description="Helical" evidence="8">
    <location>
        <begin position="494"/>
        <end position="514"/>
    </location>
</feature>
<feature type="compositionally biased region" description="Basic and acidic residues" evidence="7">
    <location>
        <begin position="828"/>
        <end position="840"/>
    </location>
</feature>
<evidence type="ECO:0000259" key="11">
    <source>
        <dbReference type="Pfam" id="PF14703"/>
    </source>
</evidence>
<dbReference type="InterPro" id="IPR045122">
    <property type="entry name" value="Csc1-like"/>
</dbReference>
<evidence type="ECO:0000256" key="8">
    <source>
        <dbReference type="SAM" id="Phobius"/>
    </source>
</evidence>
<feature type="transmembrane region" description="Helical" evidence="8">
    <location>
        <begin position="147"/>
        <end position="167"/>
    </location>
</feature>
<evidence type="ECO:0000256" key="3">
    <source>
        <dbReference type="ARBA" id="ARBA00022448"/>
    </source>
</evidence>
<feature type="transmembrane region" description="Helical" evidence="8">
    <location>
        <begin position="441"/>
        <end position="465"/>
    </location>
</feature>
<comment type="similarity">
    <text evidence="2">Belongs to the CSC1 (TC 1.A.17) family.</text>
</comment>
<dbReference type="Pfam" id="PF13967">
    <property type="entry name" value="RSN1_TM"/>
    <property type="match status" value="1"/>
</dbReference>
<evidence type="ECO:0000256" key="2">
    <source>
        <dbReference type="ARBA" id="ARBA00007779"/>
    </source>
</evidence>
<dbReference type="Pfam" id="PF14703">
    <property type="entry name" value="PHM7_cyt"/>
    <property type="match status" value="1"/>
</dbReference>
<accession>A0AAE0EWP0</accession>
<feature type="transmembrane region" description="Helical" evidence="8">
    <location>
        <begin position="580"/>
        <end position="600"/>
    </location>
</feature>
<evidence type="ECO:0000313" key="12">
    <source>
        <dbReference type="EMBL" id="KAK3242994.1"/>
    </source>
</evidence>
<feature type="transmembrane region" description="Helical" evidence="8">
    <location>
        <begin position="12"/>
        <end position="33"/>
    </location>
</feature>
<sequence length="865" mass="98412">MVNVNTAGLDSFFWTVGLNGLSAIIAFWIFEYLRVQPGLTRKLYNPRRQVEEEEGVEHTQFSGSHANYQSWRSFVFNLTDAEMLPRCGVDAIIWLKFLKFCSRIFFMLSVFQAPFLMLIYATTTNELQEVTWESFISMSHIPERSNTLSICVIAAYIMTVYILFKLAELYKDVMDLRTQTIYDMSPGSNSFTVLVQDIPDQKGGLGIVKFDLWSYNVFHRGWWNTRWIRIREALQGIFDGISHTSNALVTQESLAMTGNATAETVEAFFHNLFPGVHLEAVMVPSLRDVEALVKERDRLVYRIEMLQSQRRWRIEGLETSSDAKFAAVSEDQGAVETSLQGSAYSNAPLDEATRRLVSLKPALMAEIRELNPKIAAARSLASNRPAHTAFVLFPSIRTAAVAPQLLNTIDSKTWRVSPAPSSIDIIWPNLSHRWWERFGRFMLMLIIFITMVLVFLVPVTFVSGLTTVETLNGMGPWVVEITSVPWIRSFLNGYLPGVAMTLALLGMPYVFRLLSGIQSPRTLSDQERASCSKFFVLLVVDVFFGNSVLQAFFKEMDLFLEDFSLSDLLSAMGASVPDSASFFISYIVARIGIALPAELLRTGKLASYWIFGPLRFTHREWREAWIPERPPYFIHLPNNLFCLLLGLVYAVVAPLVLPFIWLYFNLSVTLWHHQMVFVYVTSADTMGKNWPHIFLRIITSLLIAQLTLTGILILKESAGSIFMAILMGLTVSYYFLMASRYTESFKFMPMDLAAVLDDRYQGNEFGESAWEKYKASCQLPVTAPSCFLMRIISPAMRDNPVMRLSCCEERQKQQRTNNEAMKSVSPTKIDDRRTEFRRDGSSEAMYQSFGSYNSLVESESSDINF</sequence>
<keyword evidence="6 8" id="KW-0472">Membrane</keyword>
<evidence type="ECO:0000256" key="4">
    <source>
        <dbReference type="ARBA" id="ARBA00022692"/>
    </source>
</evidence>
<dbReference type="EMBL" id="LGRX02033092">
    <property type="protein sequence ID" value="KAK3242994.1"/>
    <property type="molecule type" value="Genomic_DNA"/>
</dbReference>
<dbReference type="AlphaFoldDB" id="A0AAE0EWP0"/>
<feature type="region of interest" description="Disordered" evidence="7">
    <location>
        <begin position="812"/>
        <end position="840"/>
    </location>
</feature>
<dbReference type="Proteomes" id="UP001190700">
    <property type="component" value="Unassembled WGS sequence"/>
</dbReference>
<feature type="transmembrane region" description="Helical" evidence="8">
    <location>
        <begin position="720"/>
        <end position="738"/>
    </location>
</feature>
<feature type="transmembrane region" description="Helical" evidence="8">
    <location>
        <begin position="693"/>
        <end position="714"/>
    </location>
</feature>